<keyword evidence="1 11" id="KW-1003">Cell membrane</keyword>
<sequence>MKNRRKAQGLYNGPLNGFGQAISMLQSILRRIVKALLWFAASSVFVVLILRWVPPPGTALMVERKVESWVDGEPIDLQRDWEPWDKISNNLKIAVIAGEDQKFAEHWGFDVDAIQAAILHNEQGGSIRGASTLSQQVSKNLFLWSGRSYLRKGLEAWFTLLIELLWSKERILEVYLNSVEWDEGVFGAQAAAQHHFRTNASALSAQQASYLAAVLPNPRQWSASHPSSYVSRRAGWIRQQMRQLGGDEYLQGLNSSQRW</sequence>
<proteinExistence type="inferred from homology"/>
<dbReference type="GO" id="GO:0005886">
    <property type="term" value="C:plasma membrane"/>
    <property type="evidence" value="ECO:0007669"/>
    <property type="project" value="UniProtKB-SubCell"/>
</dbReference>
<comment type="subcellular location">
    <subcellularLocation>
        <location evidence="11">Cell inner membrane</location>
        <topology evidence="11">Single-pass membrane protein</topology>
    </subcellularLocation>
</comment>
<feature type="domain" description="Glycosyl transferase family 51" evidence="12">
    <location>
        <begin position="77"/>
        <end position="241"/>
    </location>
</feature>
<dbReference type="GO" id="GO:0009274">
    <property type="term" value="C:peptidoglycan-based cell wall"/>
    <property type="evidence" value="ECO:0007669"/>
    <property type="project" value="InterPro"/>
</dbReference>
<evidence type="ECO:0000256" key="10">
    <source>
        <dbReference type="ARBA" id="ARBA00023316"/>
    </source>
</evidence>
<evidence type="ECO:0000256" key="3">
    <source>
        <dbReference type="ARBA" id="ARBA00022676"/>
    </source>
</evidence>
<dbReference type="PANTHER" id="PTHR30400">
    <property type="entry name" value="MONOFUNCTIONAL BIOSYNTHETIC PEPTIDOGLYCAN TRANSGLYCOSYLASE"/>
    <property type="match status" value="1"/>
</dbReference>
<dbReference type="PANTHER" id="PTHR30400:SF0">
    <property type="entry name" value="BIOSYNTHETIC PEPTIDOGLYCAN TRANSGLYCOSYLASE"/>
    <property type="match status" value="1"/>
</dbReference>
<comment type="similarity">
    <text evidence="11">Belongs to the glycosyltransferase 51 family.</text>
</comment>
<evidence type="ECO:0000259" key="12">
    <source>
        <dbReference type="Pfam" id="PF00912"/>
    </source>
</evidence>
<dbReference type="UniPathway" id="UPA00219"/>
<name>A0A0N8T3L9_9PSED</name>
<keyword evidence="6 11" id="KW-0133">Cell shape</keyword>
<protein>
    <recommendedName>
        <fullName evidence="11">Biosynthetic peptidoglycan transglycosylase</fullName>
        <ecNumber evidence="11">2.4.99.28</ecNumber>
    </recommendedName>
    <alternativeName>
        <fullName evidence="11">Glycan polymerase</fullName>
    </alternativeName>
    <alternativeName>
        <fullName evidence="11">Peptidoglycan glycosyltransferase MtgA</fullName>
        <shortName evidence="11">PGT</shortName>
    </alternativeName>
</protein>
<keyword evidence="3 11" id="KW-0328">Glycosyltransferase</keyword>
<evidence type="ECO:0000256" key="11">
    <source>
        <dbReference type="HAMAP-Rule" id="MF_00766"/>
    </source>
</evidence>
<dbReference type="PATRIC" id="fig|129140.3.peg.4019"/>
<dbReference type="GO" id="GO:0009252">
    <property type="term" value="P:peptidoglycan biosynthetic process"/>
    <property type="evidence" value="ECO:0007669"/>
    <property type="project" value="UniProtKB-UniRule"/>
</dbReference>
<dbReference type="EMBL" id="LJRM01000095">
    <property type="protein sequence ID" value="KPY85960.1"/>
    <property type="molecule type" value="Genomic_DNA"/>
</dbReference>
<keyword evidence="10 11" id="KW-0961">Cell wall biogenesis/degradation</keyword>
<keyword evidence="7 11" id="KW-0573">Peptidoglycan synthesis</keyword>
<keyword evidence="5 11" id="KW-0812">Transmembrane</keyword>
<gene>
    <name evidence="11" type="primary">mtgA</name>
    <name evidence="13" type="ORF">ALO44_03106</name>
</gene>
<comment type="function">
    <text evidence="11">Peptidoglycan polymerase that catalyzes glycan chain elongation from lipid-linked precursors.</text>
</comment>
<dbReference type="Proteomes" id="UP000050474">
    <property type="component" value="Unassembled WGS sequence"/>
</dbReference>
<dbReference type="EC" id="2.4.99.28" evidence="11"/>
<dbReference type="InterPro" id="IPR036950">
    <property type="entry name" value="PBP_transglycosylase"/>
</dbReference>
<dbReference type="InterPro" id="IPR001264">
    <property type="entry name" value="Glyco_trans_51"/>
</dbReference>
<evidence type="ECO:0000256" key="8">
    <source>
        <dbReference type="ARBA" id="ARBA00022989"/>
    </source>
</evidence>
<dbReference type="NCBIfam" id="TIGR02070">
    <property type="entry name" value="mono_pep_trsgly"/>
    <property type="match status" value="1"/>
</dbReference>
<keyword evidence="8 11" id="KW-1133">Transmembrane helix</keyword>
<evidence type="ECO:0000313" key="13">
    <source>
        <dbReference type="EMBL" id="KPY85960.1"/>
    </source>
</evidence>
<dbReference type="GO" id="GO:0071555">
    <property type="term" value="P:cell wall organization"/>
    <property type="evidence" value="ECO:0007669"/>
    <property type="project" value="UniProtKB-KW"/>
</dbReference>
<keyword evidence="9 11" id="KW-0472">Membrane</keyword>
<dbReference type="STRING" id="129140.ALO44_03106"/>
<comment type="caution">
    <text evidence="13">The sequence shown here is derived from an EMBL/GenBank/DDBJ whole genome shotgun (WGS) entry which is preliminary data.</text>
</comment>
<dbReference type="GO" id="GO:0008955">
    <property type="term" value="F:peptidoglycan glycosyltransferase activity"/>
    <property type="evidence" value="ECO:0007669"/>
    <property type="project" value="UniProtKB-UniRule"/>
</dbReference>
<dbReference type="HAMAP" id="MF_00766">
    <property type="entry name" value="PGT_MtgA"/>
    <property type="match status" value="1"/>
</dbReference>
<comment type="catalytic activity">
    <reaction evidence="11">
        <text>[GlcNAc-(1-&gt;4)-Mur2Ac(oyl-L-Ala-gamma-D-Glu-L-Lys-D-Ala-D-Ala)](n)-di-trans,octa-cis-undecaprenyl diphosphate + beta-D-GlcNAc-(1-&gt;4)-Mur2Ac(oyl-L-Ala-gamma-D-Glu-L-Lys-D-Ala-D-Ala)-di-trans,octa-cis-undecaprenyl diphosphate = [GlcNAc-(1-&gt;4)-Mur2Ac(oyl-L-Ala-gamma-D-Glu-L-Lys-D-Ala-D-Ala)](n+1)-di-trans,octa-cis-undecaprenyl diphosphate + di-trans,octa-cis-undecaprenyl diphosphate + H(+)</text>
        <dbReference type="Rhea" id="RHEA:23708"/>
        <dbReference type="Rhea" id="RHEA-COMP:9602"/>
        <dbReference type="Rhea" id="RHEA-COMP:9603"/>
        <dbReference type="ChEBI" id="CHEBI:15378"/>
        <dbReference type="ChEBI" id="CHEBI:58405"/>
        <dbReference type="ChEBI" id="CHEBI:60033"/>
        <dbReference type="ChEBI" id="CHEBI:78435"/>
        <dbReference type="EC" id="2.4.99.28"/>
    </reaction>
</comment>
<evidence type="ECO:0000256" key="5">
    <source>
        <dbReference type="ARBA" id="ARBA00022692"/>
    </source>
</evidence>
<keyword evidence="4 11" id="KW-0808">Transferase</keyword>
<dbReference type="InterPro" id="IPR011812">
    <property type="entry name" value="Pep_trsgly"/>
</dbReference>
<dbReference type="GO" id="GO:0008360">
    <property type="term" value="P:regulation of cell shape"/>
    <property type="evidence" value="ECO:0007669"/>
    <property type="project" value="UniProtKB-KW"/>
</dbReference>
<reference evidence="13 14" key="1">
    <citation type="submission" date="2015-09" db="EMBL/GenBank/DDBJ databases">
        <title>Genome announcement of multiple Pseudomonas syringae strains.</title>
        <authorList>
            <person name="Thakur S."/>
            <person name="Wang P.W."/>
            <person name="Gong Y."/>
            <person name="Weir B.S."/>
            <person name="Guttman D.S."/>
        </authorList>
    </citation>
    <scope>NUCLEOTIDE SEQUENCE [LARGE SCALE GENOMIC DNA]</scope>
    <source>
        <strain evidence="13 14">ICMP4091</strain>
    </source>
</reference>
<dbReference type="GO" id="GO:0016763">
    <property type="term" value="F:pentosyltransferase activity"/>
    <property type="evidence" value="ECO:0007669"/>
    <property type="project" value="InterPro"/>
</dbReference>
<evidence type="ECO:0000313" key="14">
    <source>
        <dbReference type="Proteomes" id="UP000050474"/>
    </source>
</evidence>
<evidence type="ECO:0000256" key="9">
    <source>
        <dbReference type="ARBA" id="ARBA00023136"/>
    </source>
</evidence>
<accession>A0A0N8T3L9</accession>
<keyword evidence="2 11" id="KW-0997">Cell inner membrane</keyword>
<evidence type="ECO:0000256" key="2">
    <source>
        <dbReference type="ARBA" id="ARBA00022519"/>
    </source>
</evidence>
<evidence type="ECO:0000256" key="1">
    <source>
        <dbReference type="ARBA" id="ARBA00022475"/>
    </source>
</evidence>
<dbReference type="Pfam" id="PF00912">
    <property type="entry name" value="Transgly"/>
    <property type="match status" value="1"/>
</dbReference>
<evidence type="ECO:0000256" key="6">
    <source>
        <dbReference type="ARBA" id="ARBA00022960"/>
    </source>
</evidence>
<evidence type="ECO:0000256" key="4">
    <source>
        <dbReference type="ARBA" id="ARBA00022679"/>
    </source>
</evidence>
<dbReference type="SUPFAM" id="SSF53955">
    <property type="entry name" value="Lysozyme-like"/>
    <property type="match status" value="1"/>
</dbReference>
<evidence type="ECO:0000256" key="7">
    <source>
        <dbReference type="ARBA" id="ARBA00022984"/>
    </source>
</evidence>
<dbReference type="Gene3D" id="1.10.3810.10">
    <property type="entry name" value="Biosynthetic peptidoglycan transglycosylase-like"/>
    <property type="match status" value="1"/>
</dbReference>
<dbReference type="InterPro" id="IPR023346">
    <property type="entry name" value="Lysozyme-like_dom_sf"/>
</dbReference>
<feature type="transmembrane region" description="Helical" evidence="11">
    <location>
        <begin position="35"/>
        <end position="53"/>
    </location>
</feature>
<dbReference type="AlphaFoldDB" id="A0A0N8T3L9"/>
<organism evidence="13 14">
    <name type="scientific">Pseudomonas syringae pv. tagetis</name>
    <dbReference type="NCBI Taxonomy" id="129140"/>
    <lineage>
        <taxon>Bacteria</taxon>
        <taxon>Pseudomonadati</taxon>
        <taxon>Pseudomonadota</taxon>
        <taxon>Gammaproteobacteria</taxon>
        <taxon>Pseudomonadales</taxon>
        <taxon>Pseudomonadaceae</taxon>
        <taxon>Pseudomonas</taxon>
    </lineage>
</organism>
<comment type="pathway">
    <text evidence="11">Cell wall biogenesis; peptidoglycan biosynthesis.</text>
</comment>